<keyword evidence="3" id="KW-1185">Reference proteome</keyword>
<dbReference type="EMBL" id="OX597831">
    <property type="protein sequence ID" value="CAI9736136.1"/>
    <property type="molecule type" value="Genomic_DNA"/>
</dbReference>
<evidence type="ECO:0000256" key="1">
    <source>
        <dbReference type="SAM" id="SignalP"/>
    </source>
</evidence>
<gene>
    <name evidence="2" type="ORF">OCTVUL_1B026219</name>
</gene>
<evidence type="ECO:0000313" key="3">
    <source>
        <dbReference type="Proteomes" id="UP001162480"/>
    </source>
</evidence>
<feature type="signal peptide" evidence="1">
    <location>
        <begin position="1"/>
        <end position="25"/>
    </location>
</feature>
<protein>
    <recommendedName>
        <fullName evidence="4">DUF885 domain-containing protein</fullName>
    </recommendedName>
</protein>
<sequence>MDSVVNFRMLATALFLIASGNPIQGLPKENGDEEKLRNAEERIFRHILKENPEFATYYSFHDYNDKLESFSLEAFQRRKMECNDILNSIKTINVSNLSSQAKLDYKFLHSFLETYLEGFTWINYGALTPLNFLDKTILTQSWVYRTEYIDEKDFEDYFKRMDSIPRRIDELIHLMKAAIRLNRTSHLASIDRLTDELQLFKIQASLFYPIKLKEIILVNHIPNDTWTEIRHKIQNKVTKQIAPSYKNFKRFIEEEYIPAARPKAGLSSLKDGIKYYEACLKWYFGYNITATEVYNLGVSETKRIAKKMKEVMSQLNFHGDLKEFFNHLKDIPEFYNISESKIIDEYRDIIQKRVNPVLFNIFHHVPLEEVRVAGVENNAPWGSYGRNVFRVNVRWPEDRSTFTMLPLTLHETNPGHHFQVSYSNANPIPKYRRLYLSGKYYAVPLALPNYAAFMEGWATYAEFLGEELNLYKDPYELFGRYCSEIFRAIRLIVDPGIHAFGWTREEAINFITNYTEFPIQQVEIEVDRYITWPGQACTYKIGELKIKELRSIAEKTLGNLFNIKDFHHQILKNGRISLALLEEVILEWIDKVKQSAADHSGGATVRCNYGVLRQVDISELIGLYILDLLRKYFRFTYFSIYCDDKLMN</sequence>
<evidence type="ECO:0000313" key="2">
    <source>
        <dbReference type="EMBL" id="CAI9736136.1"/>
    </source>
</evidence>
<dbReference type="AlphaFoldDB" id="A0AA36BMD0"/>
<dbReference type="PANTHER" id="PTHR33361">
    <property type="entry name" value="GLR0591 PROTEIN"/>
    <property type="match status" value="1"/>
</dbReference>
<feature type="chain" id="PRO_5041462427" description="DUF885 domain-containing protein" evidence="1">
    <location>
        <begin position="26"/>
        <end position="648"/>
    </location>
</feature>
<accession>A0AA36BMD0</accession>
<dbReference type="Proteomes" id="UP001162480">
    <property type="component" value="Chromosome 18"/>
</dbReference>
<keyword evidence="1" id="KW-0732">Signal</keyword>
<name>A0AA36BMD0_OCTVU</name>
<evidence type="ECO:0008006" key="4">
    <source>
        <dbReference type="Google" id="ProtNLM"/>
    </source>
</evidence>
<dbReference type="PANTHER" id="PTHR33361:SF2">
    <property type="entry name" value="DUF885 DOMAIN-CONTAINING PROTEIN"/>
    <property type="match status" value="1"/>
</dbReference>
<dbReference type="InterPro" id="IPR010281">
    <property type="entry name" value="DUF885"/>
</dbReference>
<proteinExistence type="predicted"/>
<dbReference type="Pfam" id="PF05960">
    <property type="entry name" value="DUF885"/>
    <property type="match status" value="1"/>
</dbReference>
<reference evidence="2" key="1">
    <citation type="submission" date="2023-08" db="EMBL/GenBank/DDBJ databases">
        <authorList>
            <person name="Alioto T."/>
            <person name="Alioto T."/>
            <person name="Gomez Garrido J."/>
        </authorList>
    </citation>
    <scope>NUCLEOTIDE SEQUENCE</scope>
</reference>
<organism evidence="2 3">
    <name type="scientific">Octopus vulgaris</name>
    <name type="common">Common octopus</name>
    <dbReference type="NCBI Taxonomy" id="6645"/>
    <lineage>
        <taxon>Eukaryota</taxon>
        <taxon>Metazoa</taxon>
        <taxon>Spiralia</taxon>
        <taxon>Lophotrochozoa</taxon>
        <taxon>Mollusca</taxon>
        <taxon>Cephalopoda</taxon>
        <taxon>Coleoidea</taxon>
        <taxon>Octopodiformes</taxon>
        <taxon>Octopoda</taxon>
        <taxon>Incirrata</taxon>
        <taxon>Octopodidae</taxon>
        <taxon>Octopus</taxon>
    </lineage>
</organism>